<dbReference type="GO" id="GO:0003677">
    <property type="term" value="F:DNA binding"/>
    <property type="evidence" value="ECO:0007669"/>
    <property type="project" value="InterPro"/>
</dbReference>
<dbReference type="OrthoDB" id="5177725at2"/>
<evidence type="ECO:0000313" key="2">
    <source>
        <dbReference type="EMBL" id="TVZ07248.1"/>
    </source>
</evidence>
<accession>A0A6P2C7G1</accession>
<keyword evidence="3" id="KW-1185">Reference proteome</keyword>
<dbReference type="SMART" id="SM00530">
    <property type="entry name" value="HTH_XRE"/>
    <property type="match status" value="1"/>
</dbReference>
<proteinExistence type="predicted"/>
<name>A0A6P2C7G1_9ACTN</name>
<dbReference type="Pfam" id="PF13560">
    <property type="entry name" value="HTH_31"/>
    <property type="match status" value="1"/>
</dbReference>
<feature type="domain" description="HTH cro/C1-type" evidence="1">
    <location>
        <begin position="34"/>
        <end position="89"/>
    </location>
</feature>
<protein>
    <submittedName>
        <fullName evidence="2">XRE family transcriptional regulator</fullName>
    </submittedName>
</protein>
<dbReference type="SUPFAM" id="SSF47413">
    <property type="entry name" value="lambda repressor-like DNA-binding domains"/>
    <property type="match status" value="1"/>
</dbReference>
<dbReference type="Gene3D" id="1.10.260.40">
    <property type="entry name" value="lambda repressor-like DNA-binding domains"/>
    <property type="match status" value="1"/>
</dbReference>
<dbReference type="InterPro" id="IPR001387">
    <property type="entry name" value="Cro/C1-type_HTH"/>
</dbReference>
<dbReference type="Pfam" id="PF19054">
    <property type="entry name" value="DUF5753"/>
    <property type="match status" value="1"/>
</dbReference>
<dbReference type="InterPro" id="IPR010982">
    <property type="entry name" value="Lambda_DNA-bd_dom_sf"/>
</dbReference>
<dbReference type="Proteomes" id="UP000460272">
    <property type="component" value="Unassembled WGS sequence"/>
</dbReference>
<dbReference type="CDD" id="cd00093">
    <property type="entry name" value="HTH_XRE"/>
    <property type="match status" value="1"/>
</dbReference>
<dbReference type="InterPro" id="IPR043917">
    <property type="entry name" value="DUF5753"/>
</dbReference>
<evidence type="ECO:0000313" key="3">
    <source>
        <dbReference type="Proteomes" id="UP000460272"/>
    </source>
</evidence>
<evidence type="ECO:0000259" key="1">
    <source>
        <dbReference type="SMART" id="SM00530"/>
    </source>
</evidence>
<dbReference type="RefSeq" id="WP_145852012.1">
    <property type="nucleotide sequence ID" value="NZ_RPFW01000001.1"/>
</dbReference>
<dbReference type="AlphaFoldDB" id="A0A6P2C7G1"/>
<gene>
    <name evidence="2" type="ORF">EAS64_08125</name>
</gene>
<sequence length="301" mass="33682">MLSPEEDSAWEAPKSLFGPRAKGPTVQRLVLGGHLRRLREECGMTTERAALCIRGSHSKISRMEHGRVGFKERDIADLLTLYGVEAGDEREALLGLAREASTPGWWQGYTDILPHWVEPYFGLEAAASSIREYELQFVPGLLQIPEYAQAVIRLGNAPSEDEVGRRAEARMSRQDILHRDNPPKIWAVLDEGALRRVIGGREVMRAQLRYLIEMCDHPAVTLQILPFSAGAHRALGGPFTILRFAQRDLRDVVYIEQLTSALYLDKQTEVDAYLQVMEEVCLQAEPSAKTPGILKAVLEAL</sequence>
<dbReference type="EMBL" id="RPFW01000001">
    <property type="protein sequence ID" value="TVZ07248.1"/>
    <property type="molecule type" value="Genomic_DNA"/>
</dbReference>
<comment type="caution">
    <text evidence="2">The sequence shown here is derived from an EMBL/GenBank/DDBJ whole genome shotgun (WGS) entry which is preliminary data.</text>
</comment>
<organism evidence="2 3">
    <name type="scientific">Trebonia kvetii</name>
    <dbReference type="NCBI Taxonomy" id="2480626"/>
    <lineage>
        <taxon>Bacteria</taxon>
        <taxon>Bacillati</taxon>
        <taxon>Actinomycetota</taxon>
        <taxon>Actinomycetes</taxon>
        <taxon>Streptosporangiales</taxon>
        <taxon>Treboniaceae</taxon>
        <taxon>Trebonia</taxon>
    </lineage>
</organism>
<reference evidence="2 3" key="1">
    <citation type="submission" date="2018-11" db="EMBL/GenBank/DDBJ databases">
        <title>Trebonia kvetii gen.nov., sp.nov., a novel acidophilic actinobacterium, and proposal of the new actinobacterial family Treboniaceae fam. nov.</title>
        <authorList>
            <person name="Rapoport D."/>
            <person name="Sagova-Mareckova M."/>
            <person name="Sedlacek I."/>
            <person name="Provaznik J."/>
            <person name="Kralova S."/>
            <person name="Pavlinic D."/>
            <person name="Benes V."/>
            <person name="Kopecky J."/>
        </authorList>
    </citation>
    <scope>NUCLEOTIDE SEQUENCE [LARGE SCALE GENOMIC DNA]</scope>
    <source>
        <strain evidence="2 3">15Tr583</strain>
    </source>
</reference>